<evidence type="ECO:0000313" key="2">
    <source>
        <dbReference type="Proteomes" id="UP001168098"/>
    </source>
</evidence>
<comment type="caution">
    <text evidence="1">The sequence shown here is derived from an EMBL/GenBank/DDBJ whole genome shotgun (WGS) entry which is preliminary data.</text>
</comment>
<dbReference type="AlphaFoldDB" id="A0AA39DPZ3"/>
<accession>A0AA39DPZ3</accession>
<dbReference type="Proteomes" id="UP001168098">
    <property type="component" value="Unassembled WGS sequence"/>
</dbReference>
<gene>
    <name evidence="1" type="ORF">PVL29_013595</name>
</gene>
<dbReference type="EMBL" id="JARBHA010000010">
    <property type="protein sequence ID" value="KAJ9691465.1"/>
    <property type="molecule type" value="Genomic_DNA"/>
</dbReference>
<reference evidence="1 2" key="1">
    <citation type="journal article" date="2023" name="BMC Biotechnol.">
        <title>Vitis rotundifolia cv Carlos genome sequencing.</title>
        <authorList>
            <person name="Huff M."/>
            <person name="Hulse-Kemp A."/>
            <person name="Scheffler B."/>
            <person name="Youngblood R."/>
            <person name="Simpson S."/>
            <person name="Babiker E."/>
            <person name="Staton M."/>
        </authorList>
    </citation>
    <scope>NUCLEOTIDE SEQUENCE [LARGE SCALE GENOMIC DNA]</scope>
    <source>
        <tissue evidence="1">Leaf</tissue>
    </source>
</reference>
<protein>
    <submittedName>
        <fullName evidence="1">Uncharacterized protein</fullName>
    </submittedName>
</protein>
<keyword evidence="2" id="KW-1185">Reference proteome</keyword>
<sequence>MTSTFGANKKVVIKAMDLIQETPVPGFWSKIVELNEEINKGIEDVVRSSDLKSKVELLKLGLKRIHVYSFQSVFAERWIWKWHLMMQTRVPVIKRREECEMQHGNLVHHRFLEIVELRLMALMVGKLAMMVDMMLSPDKPSSSNFEDKR</sequence>
<organism evidence="1 2">
    <name type="scientific">Vitis rotundifolia</name>
    <name type="common">Muscadine grape</name>
    <dbReference type="NCBI Taxonomy" id="103349"/>
    <lineage>
        <taxon>Eukaryota</taxon>
        <taxon>Viridiplantae</taxon>
        <taxon>Streptophyta</taxon>
        <taxon>Embryophyta</taxon>
        <taxon>Tracheophyta</taxon>
        <taxon>Spermatophyta</taxon>
        <taxon>Magnoliopsida</taxon>
        <taxon>eudicotyledons</taxon>
        <taxon>Gunneridae</taxon>
        <taxon>Pentapetalae</taxon>
        <taxon>rosids</taxon>
        <taxon>Vitales</taxon>
        <taxon>Vitaceae</taxon>
        <taxon>Viteae</taxon>
        <taxon>Vitis</taxon>
    </lineage>
</organism>
<name>A0AA39DPZ3_VITRO</name>
<evidence type="ECO:0000313" key="1">
    <source>
        <dbReference type="EMBL" id="KAJ9691465.1"/>
    </source>
</evidence>
<proteinExistence type="predicted"/>